<reference evidence="2" key="1">
    <citation type="submission" date="2025-08" db="UniProtKB">
        <authorList>
            <consortium name="Ensembl"/>
        </authorList>
    </citation>
    <scope>IDENTIFICATION</scope>
</reference>
<evidence type="ECO:0000313" key="3">
    <source>
        <dbReference type="Proteomes" id="UP000694396"/>
    </source>
</evidence>
<protein>
    <recommendedName>
        <fullName evidence="1">TBC1 domain-containing protein</fullName>
    </recommendedName>
</protein>
<name>A0A8C3R4I4_9PASS</name>
<feature type="domain" description="TBC1" evidence="1">
    <location>
        <begin position="51"/>
        <end position="146"/>
    </location>
</feature>
<evidence type="ECO:0000313" key="2">
    <source>
        <dbReference type="Ensembl" id="ENSCRFP00000014914.1"/>
    </source>
</evidence>
<keyword evidence="3" id="KW-1185">Reference proteome</keyword>
<dbReference type="Proteomes" id="UP000694396">
    <property type="component" value="Unplaced"/>
</dbReference>
<organism evidence="2 3">
    <name type="scientific">Cyanoderma ruficeps</name>
    <name type="common">rufous-capped babbler</name>
    <dbReference type="NCBI Taxonomy" id="181631"/>
    <lineage>
        <taxon>Eukaryota</taxon>
        <taxon>Metazoa</taxon>
        <taxon>Chordata</taxon>
        <taxon>Craniata</taxon>
        <taxon>Vertebrata</taxon>
        <taxon>Euteleostomi</taxon>
        <taxon>Archelosauria</taxon>
        <taxon>Archosauria</taxon>
        <taxon>Dinosauria</taxon>
        <taxon>Saurischia</taxon>
        <taxon>Theropoda</taxon>
        <taxon>Coelurosauria</taxon>
        <taxon>Aves</taxon>
        <taxon>Neognathae</taxon>
        <taxon>Neoaves</taxon>
        <taxon>Telluraves</taxon>
        <taxon>Australaves</taxon>
        <taxon>Passeriformes</taxon>
        <taxon>Sylvioidea</taxon>
        <taxon>Timaliidae</taxon>
        <taxon>Cyanoderma</taxon>
    </lineage>
</organism>
<dbReference type="Ensembl" id="ENSCRFT00000015443.1">
    <property type="protein sequence ID" value="ENSCRFP00000014914.1"/>
    <property type="gene ID" value="ENSCRFG00000011512.1"/>
</dbReference>
<accession>A0A8C3R4I4</accession>
<sequence length="266" mass="29794">MKEITCFCLTFSSLLEQMVKAYKYVTGIFLVTHSSEPQVSDGDKKLTKMDVSVLEEQYDHIKQKQKLQPHIIVYKTGGHESVLPESMINPVLINKKVKRSKSRRGDAPVRKVTLETIYGGNSEDDLLWRVHLGTHRLRQAPAQGDSWDLSHCNSTPWSFDNQRLISKGNCTLQTKEPAGTSELSELRKLGSSSVLNSLSKENGCNVSSSCQKPPLKSDTAVLWAHQQISATKCMPACNKLNFYPFPSRKGPRISEAARRLGLYVSQ</sequence>
<dbReference type="PANTHER" id="PTHR36290">
    <property type="entry name" value="RIKEN CDNA D630039A03 GENE"/>
    <property type="match status" value="1"/>
</dbReference>
<reference evidence="2" key="2">
    <citation type="submission" date="2025-09" db="UniProtKB">
        <authorList>
            <consortium name="Ensembl"/>
        </authorList>
    </citation>
    <scope>IDENTIFICATION</scope>
</reference>
<dbReference type="AlphaFoldDB" id="A0A8C3R4I4"/>
<dbReference type="Pfam" id="PF15733">
    <property type="entry name" value="DUF4682"/>
    <property type="match status" value="1"/>
</dbReference>
<dbReference type="PANTHER" id="PTHR36290:SF1">
    <property type="entry name" value="RIKEN CDNA D630039A03 GENE"/>
    <property type="match status" value="1"/>
</dbReference>
<dbReference type="InterPro" id="IPR032738">
    <property type="entry name" value="Tbc1d30_C"/>
</dbReference>
<proteinExistence type="predicted"/>
<evidence type="ECO:0000259" key="1">
    <source>
        <dbReference type="Pfam" id="PF15733"/>
    </source>
</evidence>